<organism evidence="1 2">
    <name type="scientific">Ensete ventricosum</name>
    <name type="common">Abyssinian banana</name>
    <name type="synonym">Musa ensete</name>
    <dbReference type="NCBI Taxonomy" id="4639"/>
    <lineage>
        <taxon>Eukaryota</taxon>
        <taxon>Viridiplantae</taxon>
        <taxon>Streptophyta</taxon>
        <taxon>Embryophyta</taxon>
        <taxon>Tracheophyta</taxon>
        <taxon>Spermatophyta</taxon>
        <taxon>Magnoliopsida</taxon>
        <taxon>Liliopsida</taxon>
        <taxon>Zingiberales</taxon>
        <taxon>Musaceae</taxon>
        <taxon>Ensete</taxon>
    </lineage>
</organism>
<protein>
    <submittedName>
        <fullName evidence="1">Uncharacterized protein</fullName>
    </submittedName>
</protein>
<proteinExistence type="predicted"/>
<dbReference type="EMBL" id="AMZH03007342">
    <property type="protein sequence ID" value="RRT61559.1"/>
    <property type="molecule type" value="Genomic_DNA"/>
</dbReference>
<dbReference type="Proteomes" id="UP000287651">
    <property type="component" value="Unassembled WGS sequence"/>
</dbReference>
<name>A0A426ZC75_ENSVE</name>
<evidence type="ECO:0000313" key="1">
    <source>
        <dbReference type="EMBL" id="RRT61559.1"/>
    </source>
</evidence>
<evidence type="ECO:0000313" key="2">
    <source>
        <dbReference type="Proteomes" id="UP000287651"/>
    </source>
</evidence>
<dbReference type="AlphaFoldDB" id="A0A426ZC75"/>
<comment type="caution">
    <text evidence="1">The sequence shown here is derived from an EMBL/GenBank/DDBJ whole genome shotgun (WGS) entry which is preliminary data.</text>
</comment>
<accession>A0A426ZC75</accession>
<sequence>MGAADCGQAPLQRGDQLRPSCRGGRHLRAWSLCSTVPARASGCKVASARGQVARVGCPWRGHKGSARPWPTRRGVTPVACIGAAATTTVQRGKRRI</sequence>
<gene>
    <name evidence="1" type="ORF">B296_00004768</name>
</gene>
<reference evidence="1 2" key="1">
    <citation type="journal article" date="2014" name="Agronomy (Basel)">
        <title>A Draft Genome Sequence for Ensete ventricosum, the Drought-Tolerant Tree Against Hunger.</title>
        <authorList>
            <person name="Harrison J."/>
            <person name="Moore K.A."/>
            <person name="Paszkiewicz K."/>
            <person name="Jones T."/>
            <person name="Grant M."/>
            <person name="Ambacheew D."/>
            <person name="Muzemil S."/>
            <person name="Studholme D.J."/>
        </authorList>
    </citation>
    <scope>NUCLEOTIDE SEQUENCE [LARGE SCALE GENOMIC DNA]</scope>
</reference>